<dbReference type="CDD" id="cd08566">
    <property type="entry name" value="GDPD_AtGDE_like"/>
    <property type="match status" value="1"/>
</dbReference>
<reference evidence="3 4" key="1">
    <citation type="submission" date="2020-08" db="EMBL/GenBank/DDBJ databases">
        <title>Genomic Encyclopedia of Type Strains, Phase IV (KMG-IV): sequencing the most valuable type-strain genomes for metagenomic binning, comparative biology and taxonomic classification.</title>
        <authorList>
            <person name="Goeker M."/>
        </authorList>
    </citation>
    <scope>NUCLEOTIDE SEQUENCE [LARGE SCALE GENOMIC DNA]</scope>
    <source>
        <strain evidence="3 4">DSM 105074</strain>
    </source>
</reference>
<comment type="caution">
    <text evidence="3">The sequence shown here is derived from an EMBL/GenBank/DDBJ whole genome shotgun (WGS) entry which is preliminary data.</text>
</comment>
<keyword evidence="4" id="KW-1185">Reference proteome</keyword>
<dbReference type="RefSeq" id="WP_184175280.1">
    <property type="nucleotide sequence ID" value="NZ_JACHGF010000005.1"/>
</dbReference>
<protein>
    <submittedName>
        <fullName evidence="3">Glycerophosphoryl diester phosphodiesterase/dienelactone hydrolase</fullName>
    </submittedName>
</protein>
<evidence type="ECO:0000259" key="2">
    <source>
        <dbReference type="PROSITE" id="PS51704"/>
    </source>
</evidence>
<accession>A0A840TUD1</accession>
<dbReference type="SUPFAM" id="SSF51695">
    <property type="entry name" value="PLC-like phosphodiesterases"/>
    <property type="match status" value="1"/>
</dbReference>
<dbReference type="PANTHER" id="PTHR46211:SF14">
    <property type="entry name" value="GLYCEROPHOSPHODIESTER PHOSPHODIESTERASE"/>
    <property type="match status" value="1"/>
</dbReference>
<dbReference type="Gene3D" id="3.40.50.1820">
    <property type="entry name" value="alpha/beta hydrolase"/>
    <property type="match status" value="1"/>
</dbReference>
<keyword evidence="1" id="KW-0732">Signal</keyword>
<dbReference type="GO" id="GO:0006629">
    <property type="term" value="P:lipid metabolic process"/>
    <property type="evidence" value="ECO:0007669"/>
    <property type="project" value="InterPro"/>
</dbReference>
<dbReference type="Proteomes" id="UP000557307">
    <property type="component" value="Unassembled WGS sequence"/>
</dbReference>
<dbReference type="EMBL" id="JACHGF010000005">
    <property type="protein sequence ID" value="MBB5285277.1"/>
    <property type="molecule type" value="Genomic_DNA"/>
</dbReference>
<organism evidence="3 4">
    <name type="scientific">Rhabdobacter roseus</name>
    <dbReference type="NCBI Taxonomy" id="1655419"/>
    <lineage>
        <taxon>Bacteria</taxon>
        <taxon>Pseudomonadati</taxon>
        <taxon>Bacteroidota</taxon>
        <taxon>Cytophagia</taxon>
        <taxon>Cytophagales</taxon>
        <taxon>Cytophagaceae</taxon>
        <taxon>Rhabdobacter</taxon>
    </lineage>
</organism>
<dbReference type="InterPro" id="IPR017946">
    <property type="entry name" value="PLC-like_Pdiesterase_TIM-brl"/>
</dbReference>
<sequence length="546" mass="59829">MSMNTISLNHIGRSIVFFCLGLTAALAQSTLAPLPVSRHGLVVIAHRGGHDKVPENTLAAVEEAIQSGADYVELDLRTSRDGYLVIHHDATVDRMTNGHGKVSELTLAELQALKVGGSPDGHRIPEFREVLRACKGRINLYLDFKEADVAEAWRQITEAGLEKQVVVYLNKVPQYKQWRSAAPQVPLMTSLPAEVKSADQLRFFLGQVQIEVLDNVQDTAMVRAARENGVAVWLDVQSPSEGPTSWSDALQKGVQGLQTDQPAKLVAYLNATNQRNPATLAVAAPKPTYRALMDVRYGPAEGKDNLLDAYLPANLSAKTKVLVYLHGGSWSRGDKSEFPKLLIDELVGKKGYLLVSMNYRLVKDGANLFPTQIEDITQALAFLTKNAKRYGYRADELALMGGSAGAHLAMLYAYGYDPARQVRAVVDLWGPTDLTDKRVRADGSDADKTVIRFLGEADPQAQICRDASPAYHLTQATGVPTILFHGEEDPLVHVSQATNLYQKLVSLGIPAQLELYPHEKHGMSPAAALDVFAKMIDWLGRYFPAD</sequence>
<evidence type="ECO:0000256" key="1">
    <source>
        <dbReference type="SAM" id="SignalP"/>
    </source>
</evidence>
<dbReference type="Pfam" id="PF20434">
    <property type="entry name" value="BD-FAE"/>
    <property type="match status" value="1"/>
</dbReference>
<gene>
    <name evidence="3" type="ORF">HNQ92_003434</name>
</gene>
<proteinExistence type="predicted"/>
<feature type="signal peptide" evidence="1">
    <location>
        <begin position="1"/>
        <end position="27"/>
    </location>
</feature>
<dbReference type="Pfam" id="PF03009">
    <property type="entry name" value="GDPD"/>
    <property type="match status" value="1"/>
</dbReference>
<evidence type="ECO:0000313" key="3">
    <source>
        <dbReference type="EMBL" id="MBB5285277.1"/>
    </source>
</evidence>
<dbReference type="SUPFAM" id="SSF53474">
    <property type="entry name" value="alpha/beta-Hydrolases"/>
    <property type="match status" value="1"/>
</dbReference>
<dbReference type="InterPro" id="IPR030395">
    <property type="entry name" value="GP_PDE_dom"/>
</dbReference>
<dbReference type="InterPro" id="IPR049492">
    <property type="entry name" value="BD-FAE-like_dom"/>
</dbReference>
<dbReference type="GO" id="GO:0008081">
    <property type="term" value="F:phosphoric diester hydrolase activity"/>
    <property type="evidence" value="ECO:0007669"/>
    <property type="project" value="InterPro"/>
</dbReference>
<dbReference type="Gene3D" id="3.20.20.190">
    <property type="entry name" value="Phosphatidylinositol (PI) phosphodiesterase"/>
    <property type="match status" value="1"/>
</dbReference>
<evidence type="ECO:0000313" key="4">
    <source>
        <dbReference type="Proteomes" id="UP000557307"/>
    </source>
</evidence>
<feature type="chain" id="PRO_5032398626" evidence="1">
    <location>
        <begin position="28"/>
        <end position="546"/>
    </location>
</feature>
<dbReference type="PANTHER" id="PTHR46211">
    <property type="entry name" value="GLYCEROPHOSPHORYL DIESTER PHOSPHODIESTERASE"/>
    <property type="match status" value="1"/>
</dbReference>
<name>A0A840TUD1_9BACT</name>
<dbReference type="AlphaFoldDB" id="A0A840TUD1"/>
<dbReference type="PROSITE" id="PS51704">
    <property type="entry name" value="GP_PDE"/>
    <property type="match status" value="1"/>
</dbReference>
<dbReference type="InterPro" id="IPR029058">
    <property type="entry name" value="AB_hydrolase_fold"/>
</dbReference>
<keyword evidence="3" id="KW-0378">Hydrolase</keyword>
<feature type="domain" description="GP-PDE" evidence="2">
    <location>
        <begin position="41"/>
        <end position="269"/>
    </location>
</feature>
<dbReference type="PROSITE" id="PS50007">
    <property type="entry name" value="PIPLC_X_DOMAIN"/>
    <property type="match status" value="1"/>
</dbReference>